<organism evidence="1 2">
    <name type="scientific">Hyalomma asiaticum</name>
    <name type="common">Tick</name>
    <dbReference type="NCBI Taxonomy" id="266040"/>
    <lineage>
        <taxon>Eukaryota</taxon>
        <taxon>Metazoa</taxon>
        <taxon>Ecdysozoa</taxon>
        <taxon>Arthropoda</taxon>
        <taxon>Chelicerata</taxon>
        <taxon>Arachnida</taxon>
        <taxon>Acari</taxon>
        <taxon>Parasitiformes</taxon>
        <taxon>Ixodida</taxon>
        <taxon>Ixodoidea</taxon>
        <taxon>Ixodidae</taxon>
        <taxon>Hyalomminae</taxon>
        <taxon>Hyalomma</taxon>
    </lineage>
</organism>
<reference evidence="1" key="1">
    <citation type="submission" date="2020-05" db="EMBL/GenBank/DDBJ databases">
        <title>Large-scale comparative analyses of tick genomes elucidate their genetic diversity and vector capacities.</title>
        <authorList>
            <person name="Jia N."/>
            <person name="Wang J."/>
            <person name="Shi W."/>
            <person name="Du L."/>
            <person name="Sun Y."/>
            <person name="Zhan W."/>
            <person name="Jiang J."/>
            <person name="Wang Q."/>
            <person name="Zhang B."/>
            <person name="Ji P."/>
            <person name="Sakyi L.B."/>
            <person name="Cui X."/>
            <person name="Yuan T."/>
            <person name="Jiang B."/>
            <person name="Yang W."/>
            <person name="Lam T.T.-Y."/>
            <person name="Chang Q."/>
            <person name="Ding S."/>
            <person name="Wang X."/>
            <person name="Zhu J."/>
            <person name="Ruan X."/>
            <person name="Zhao L."/>
            <person name="Wei J."/>
            <person name="Que T."/>
            <person name="Du C."/>
            <person name="Cheng J."/>
            <person name="Dai P."/>
            <person name="Han X."/>
            <person name="Huang E."/>
            <person name="Gao Y."/>
            <person name="Liu J."/>
            <person name="Shao H."/>
            <person name="Ye R."/>
            <person name="Li L."/>
            <person name="Wei W."/>
            <person name="Wang X."/>
            <person name="Wang C."/>
            <person name="Yang T."/>
            <person name="Huo Q."/>
            <person name="Li W."/>
            <person name="Guo W."/>
            <person name="Chen H."/>
            <person name="Zhou L."/>
            <person name="Ni X."/>
            <person name="Tian J."/>
            <person name="Zhou Y."/>
            <person name="Sheng Y."/>
            <person name="Liu T."/>
            <person name="Pan Y."/>
            <person name="Xia L."/>
            <person name="Li J."/>
            <person name="Zhao F."/>
            <person name="Cao W."/>
        </authorList>
    </citation>
    <scope>NUCLEOTIDE SEQUENCE</scope>
    <source>
        <strain evidence="1">Hyas-2018</strain>
    </source>
</reference>
<evidence type="ECO:0000313" key="1">
    <source>
        <dbReference type="EMBL" id="KAH6933150.1"/>
    </source>
</evidence>
<dbReference type="Proteomes" id="UP000821845">
    <property type="component" value="Chromosome 4"/>
</dbReference>
<dbReference type="EMBL" id="CM023484">
    <property type="protein sequence ID" value="KAH6933150.1"/>
    <property type="molecule type" value="Genomic_DNA"/>
</dbReference>
<proteinExistence type="predicted"/>
<protein>
    <submittedName>
        <fullName evidence="1">Uncharacterized protein</fullName>
    </submittedName>
</protein>
<accession>A0ACB7SEW4</accession>
<keyword evidence="2" id="KW-1185">Reference proteome</keyword>
<evidence type="ECO:0000313" key="2">
    <source>
        <dbReference type="Proteomes" id="UP000821845"/>
    </source>
</evidence>
<sequence length="619" mass="68926">MGGNVALSADHIREVCNLIRSPSPSSKLHAIDILNNVSNYENLVVCDEWPVLDERIRSLLLHPSTVIKRETLRLFWTMLSSGGVVFEHTYTSLLHAARDQICRRSAPAPSQKPRGRSAAAPVDVVELLNVYHRNLPRQWLRFPRKAVRHVIEQALALMDDGIYDNFSRIWKSFASADTQAAWLRNWLHGAESRAVVFECLADHANILLHALQLVTNYRKFPDLCQRNRASHVYAACVLLRVLMYRAGRDLFDSLSSGGNTEKTWFDVFIKVVLFAKVLWGSKYEKFPLLLDVMTRAVSLICSLTESPILPQQAEILISSLVDSSKSSLNGQCSTHVLSECLGAMCSSASGLILITNCTYKACKVPQIILSSTKRAIERRSEHGLCTRCVSNFLRASGRIVQDPGYLLSGGCAGVVRLLSCASELVAVPDEELKRSLTGFVKALLTTSLGTALLCVGTVPEAYEKIVLDITDVSEKVKYCTLHMPPNYSHNDLVLCAGHCIWSSKHELRSSPERVQEQLLHMMSPFRQCKTLLGKNVQDSAGSLWNAVTLLAPEHCLSEEHLVIALSVLKGLAHPCRTWFRESQESRDMLLFSNHSDRESRSSSGSTRDRAYQVGSLENA</sequence>
<gene>
    <name evidence="1" type="ORF">HPB50_012501</name>
</gene>
<comment type="caution">
    <text evidence="1">The sequence shown here is derived from an EMBL/GenBank/DDBJ whole genome shotgun (WGS) entry which is preliminary data.</text>
</comment>
<name>A0ACB7SEW4_HYAAI</name>